<reference evidence="1 2" key="1">
    <citation type="journal article" date="2011" name="J. Bacteriol.">
        <title>Comparative genomics of 28 Salmonella enterica isolates: evidence for CRISPR-mediated adaptive sublineage evolution.</title>
        <authorList>
            <person name="Fricke W.F."/>
            <person name="Mammel M.K."/>
            <person name="McDermott P.F."/>
            <person name="Tartera C."/>
            <person name="White D.G."/>
            <person name="Leclerc J.E."/>
            <person name="Ravel J."/>
            <person name="Cebula T.A."/>
        </authorList>
    </citation>
    <scope>NUCLEOTIDE SEQUENCE [LARGE SCALE GENOMIC DNA]</scope>
    <source>
        <strain evidence="1 2">CT_02021853</strain>
        <plasmid evidence="1 2">pCT02021853_74</plasmid>
    </source>
</reference>
<sequence length="40" mass="4346">MNDVTKLLSGVMPRLALQGDGPLREPSPRQQGIFCAVVNH</sequence>
<keyword evidence="1" id="KW-0614">Plasmid</keyword>
<protein>
    <submittedName>
        <fullName evidence="1">Uncharacterized protein</fullName>
    </submittedName>
</protein>
<dbReference type="KEGG" id="sed:SeD_B0063"/>
<dbReference type="Proteomes" id="UP000008322">
    <property type="component" value="Plasmid pCT02021853_74"/>
</dbReference>
<geneLocation type="plasmid" evidence="1 2">
    <name>pCT02021853_74</name>
</geneLocation>
<accession>A0A6C6ZTG0</accession>
<proteinExistence type="predicted"/>
<gene>
    <name evidence="1" type="ordered locus">SeD_B0063</name>
</gene>
<dbReference type="AlphaFoldDB" id="A0A6C6ZTG0"/>
<dbReference type="EMBL" id="CP001143">
    <property type="protein sequence ID" value="ACH73535.1"/>
    <property type="molecule type" value="Genomic_DNA"/>
</dbReference>
<evidence type="ECO:0000313" key="2">
    <source>
        <dbReference type="Proteomes" id="UP000008322"/>
    </source>
</evidence>
<name>A0A6C6ZTG0_SALDC</name>
<organism evidence="1 2">
    <name type="scientific">Salmonella dublin (strain CT_02021853)</name>
    <dbReference type="NCBI Taxonomy" id="439851"/>
    <lineage>
        <taxon>Bacteria</taxon>
        <taxon>Pseudomonadati</taxon>
        <taxon>Pseudomonadota</taxon>
        <taxon>Gammaproteobacteria</taxon>
        <taxon>Enterobacterales</taxon>
        <taxon>Enterobacteriaceae</taxon>
        <taxon>Salmonella</taxon>
    </lineage>
</organism>
<evidence type="ECO:0000313" key="1">
    <source>
        <dbReference type="EMBL" id="ACH73535.1"/>
    </source>
</evidence>